<sequence length="229" mass="26508">MNVDQAVLRDEMAIHFLEEEWAQGLRLNDEWANSLTHGIGFILSLIGFFFLIAVPLENGDYWKLLNFTIYGSSLVLLYLASTLYHFFKKPHLKKLFRKVDHCAIYLLIAGSYTPFTMIPLHGFWGWLLFGLVWGMACLGVIFKAFFIHRFKKISTWIYLGMGWLVIIAIEPLINSVSQEGLYWLFAGGLSYSCGVIFYALDKKRFFHAIWHLFVMGGSLCHYLAIMFHL</sequence>
<feature type="binding site" evidence="7">
    <location>
        <position position="207"/>
    </location>
    <ligand>
        <name>Zn(2+)</name>
        <dbReference type="ChEBI" id="CHEBI:29105"/>
    </ligand>
</feature>
<comment type="subcellular location">
    <subcellularLocation>
        <location evidence="1">Cell membrane</location>
        <topology evidence="1">Multi-pass membrane protein</topology>
    </subcellularLocation>
</comment>
<feature type="transmembrane region" description="Helical" evidence="8">
    <location>
        <begin position="67"/>
        <end position="87"/>
    </location>
</feature>
<evidence type="ECO:0000256" key="8">
    <source>
        <dbReference type="SAM" id="Phobius"/>
    </source>
</evidence>
<feature type="binding site" evidence="7">
    <location>
        <position position="85"/>
    </location>
    <ligand>
        <name>Zn(2+)</name>
        <dbReference type="ChEBI" id="CHEBI:29105"/>
    </ligand>
</feature>
<organism evidence="9 10">
    <name type="scientific">Candidatus Protochlamydia naegleriophila</name>
    <dbReference type="NCBI Taxonomy" id="389348"/>
    <lineage>
        <taxon>Bacteria</taxon>
        <taxon>Pseudomonadati</taxon>
        <taxon>Chlamydiota</taxon>
        <taxon>Chlamydiia</taxon>
        <taxon>Parachlamydiales</taxon>
        <taxon>Parachlamydiaceae</taxon>
        <taxon>Candidatus Protochlamydia</taxon>
    </lineage>
</organism>
<feature type="transmembrane region" description="Helical" evidence="8">
    <location>
        <begin position="207"/>
        <end position="227"/>
    </location>
</feature>
<keyword evidence="5 8" id="KW-1133">Transmembrane helix</keyword>
<dbReference type="GO" id="GO:0005886">
    <property type="term" value="C:plasma membrane"/>
    <property type="evidence" value="ECO:0007669"/>
    <property type="project" value="UniProtKB-SubCell"/>
</dbReference>
<keyword evidence="4 8" id="KW-0812">Transmembrane</keyword>
<evidence type="ECO:0000313" key="9">
    <source>
        <dbReference type="EMBL" id="CUI16369.1"/>
    </source>
</evidence>
<feature type="transmembrane region" description="Helical" evidence="8">
    <location>
        <begin position="99"/>
        <end position="117"/>
    </location>
</feature>
<protein>
    <submittedName>
        <fullName evidence="9">Hemolysin III</fullName>
    </submittedName>
</protein>
<name>A0A0U5EQN0_9BACT</name>
<dbReference type="Pfam" id="PF03006">
    <property type="entry name" value="HlyIII"/>
    <property type="match status" value="1"/>
</dbReference>
<dbReference type="InParanoid" id="A0A0U5EQN0"/>
<dbReference type="InterPro" id="IPR004254">
    <property type="entry name" value="AdipoR/HlyIII-related"/>
</dbReference>
<evidence type="ECO:0000256" key="2">
    <source>
        <dbReference type="ARBA" id="ARBA00008488"/>
    </source>
</evidence>
<keyword evidence="7" id="KW-0479">Metal-binding</keyword>
<dbReference type="PATRIC" id="fig|389348.3.peg.813"/>
<dbReference type="STRING" id="389348.PNK_0743"/>
<feature type="transmembrane region" description="Helical" evidence="8">
    <location>
        <begin position="180"/>
        <end position="200"/>
    </location>
</feature>
<proteinExistence type="inferred from homology"/>
<dbReference type="InterPro" id="IPR005744">
    <property type="entry name" value="Hy-lIII"/>
</dbReference>
<evidence type="ECO:0000256" key="3">
    <source>
        <dbReference type="ARBA" id="ARBA00022475"/>
    </source>
</evidence>
<dbReference type="EMBL" id="LN879502">
    <property type="protein sequence ID" value="CUI16369.1"/>
    <property type="molecule type" value="Genomic_DNA"/>
</dbReference>
<gene>
    <name evidence="9" type="ORF">PNK_0743</name>
</gene>
<keyword evidence="6 8" id="KW-0472">Membrane</keyword>
<dbReference type="Proteomes" id="UP000069902">
    <property type="component" value="Chromosome cPNK"/>
</dbReference>
<keyword evidence="3" id="KW-1003">Cell membrane</keyword>
<dbReference type="GO" id="GO:0140911">
    <property type="term" value="F:pore-forming activity"/>
    <property type="evidence" value="ECO:0007669"/>
    <property type="project" value="InterPro"/>
</dbReference>
<evidence type="ECO:0000256" key="4">
    <source>
        <dbReference type="ARBA" id="ARBA00022692"/>
    </source>
</evidence>
<dbReference type="PANTHER" id="PTHR20855:SF3">
    <property type="entry name" value="LD03007P"/>
    <property type="match status" value="1"/>
</dbReference>
<accession>A0A0U5EQN0</accession>
<reference evidence="10" key="1">
    <citation type="submission" date="2015-09" db="EMBL/GenBank/DDBJ databases">
        <authorList>
            <person name="Bertelli C."/>
        </authorList>
    </citation>
    <scope>NUCLEOTIDE SEQUENCE [LARGE SCALE GENOMIC DNA]</scope>
    <source>
        <strain evidence="10">KNic</strain>
    </source>
</reference>
<keyword evidence="7" id="KW-0862">Zinc</keyword>
<feature type="transmembrane region" description="Helical" evidence="8">
    <location>
        <begin position="35"/>
        <end position="55"/>
    </location>
</feature>
<comment type="similarity">
    <text evidence="2">Belongs to the UPF0073 (Hly-III) family.</text>
</comment>
<feature type="transmembrane region" description="Helical" evidence="8">
    <location>
        <begin position="153"/>
        <end position="174"/>
    </location>
</feature>
<evidence type="ECO:0000256" key="1">
    <source>
        <dbReference type="ARBA" id="ARBA00004651"/>
    </source>
</evidence>
<dbReference type="GO" id="GO:0046872">
    <property type="term" value="F:metal ion binding"/>
    <property type="evidence" value="ECO:0007669"/>
    <property type="project" value="UniProtKB-KW"/>
</dbReference>
<feature type="transmembrane region" description="Helical" evidence="8">
    <location>
        <begin position="123"/>
        <end position="146"/>
    </location>
</feature>
<dbReference type="NCBIfam" id="TIGR01065">
    <property type="entry name" value="hlyIII"/>
    <property type="match status" value="1"/>
</dbReference>
<evidence type="ECO:0000256" key="7">
    <source>
        <dbReference type="PIRSR" id="PIRSR604254-1"/>
    </source>
</evidence>
<evidence type="ECO:0000313" key="10">
    <source>
        <dbReference type="Proteomes" id="UP000069902"/>
    </source>
</evidence>
<dbReference type="KEGG" id="pnl:PNK_0743"/>
<evidence type="ECO:0000256" key="6">
    <source>
        <dbReference type="ARBA" id="ARBA00023136"/>
    </source>
</evidence>
<dbReference type="FunCoup" id="A0A0U5EQN0">
    <property type="interactions" value="56"/>
</dbReference>
<feature type="binding site" evidence="7">
    <location>
        <position position="211"/>
    </location>
    <ligand>
        <name>Zn(2+)</name>
        <dbReference type="ChEBI" id="CHEBI:29105"/>
    </ligand>
</feature>
<keyword evidence="10" id="KW-1185">Reference proteome</keyword>
<evidence type="ECO:0000256" key="5">
    <source>
        <dbReference type="ARBA" id="ARBA00022989"/>
    </source>
</evidence>
<dbReference type="AlphaFoldDB" id="A0A0U5EQN0"/>
<dbReference type="PANTHER" id="PTHR20855">
    <property type="entry name" value="ADIPOR/PROGESTIN RECEPTOR-RELATED"/>
    <property type="match status" value="1"/>
</dbReference>